<keyword evidence="8" id="KW-0812">Transmembrane</keyword>
<dbReference type="PRINTS" id="PR00344">
    <property type="entry name" value="BCTRLSENSOR"/>
</dbReference>
<keyword evidence="7" id="KW-0808">Transferase</keyword>
<proteinExistence type="predicted"/>
<dbReference type="SMART" id="SM00387">
    <property type="entry name" value="HATPase_c"/>
    <property type="match status" value="2"/>
</dbReference>
<dbReference type="SUPFAM" id="SSF55874">
    <property type="entry name" value="ATPase domain of HSP90 chaperone/DNA topoisomerase II/histidine kinase"/>
    <property type="match status" value="2"/>
</dbReference>
<gene>
    <name evidence="22" type="ORF">GCM10017161_32500</name>
</gene>
<dbReference type="FunFam" id="2.60.40.10:FF:000791">
    <property type="entry name" value="Two-component system sensor histidine kinase/response regulator"/>
    <property type="match status" value="1"/>
</dbReference>
<feature type="domain" description="Response regulatory" evidence="20">
    <location>
        <begin position="1107"/>
        <end position="1232"/>
    </location>
</feature>
<dbReference type="InterPro" id="IPR003661">
    <property type="entry name" value="HisK_dim/P_dom"/>
</dbReference>
<dbReference type="InterPro" id="IPR036890">
    <property type="entry name" value="HATPase_C_sf"/>
</dbReference>
<evidence type="ECO:0000256" key="14">
    <source>
        <dbReference type="ARBA" id="ARBA00023136"/>
    </source>
</evidence>
<sequence>MSIAQEYGEIQKIELVSDAYSLGDGLSQATAETLLLDSYGFLWVGTADGLNRFNGYEFEVFRPSLTEPGSISSGQVFSSLQDSKGRLWFGTNGGGVNLWLPKRESFLTISSESEFSNSVVEQIVEDSNGDIWIATDIGVAQLNLERTSGDNLEFPNNISISWKSDDFKAKVLVTDIKDNLLWVGADNGQVFSIDTSSASYSLTKKVRLSSSITAILKVNEQTLLVGSNKGLFDYSIANQTISKNVNFKSFDDLKVTKLFKLKGEIWVASYTGIFKFHYGNETKKPVVISDDNLKLGVNVHVTDIIEDNYGGIYVGTFTNGFLRLDSKKSQFQTTKKENGAESLSSNLIVGIYESEKGNLLLGTYGAGLNVKKTNQKNFETFKKNVNDANELQSDIITSIAEENENEFWIGTIGGGFSKFSLETKNFKTYKKSGNDTNSLSHDNVLSFLNDQDILWIGTWGGGLNKFNKKSETFEVYKSSNSNNSLSDDKIWAIAKDTDGYLWIGTETGGLNRLNLSTENITVYKSEPNIENSISSNYVTSILDSNDGFLWIGTNNGLNRFDKSNETFSRYTIKQGLPSNVIQGIVQDESKNIWLSTMKGISKLDVSNDTFKNYDKNDGLQGNEFNSLSFYKSKRGEVFFGGIDGFNRFYPNNIRHDLTTPNVLLTDFLVHNEHVDIKSTKEKNPNSKFTIPASINELDELVLTYDEKLVSFEFAALHFAEPMNNQYAYMLEGFDEKWIHTDAKNRRATYTSLPSGNYVLRVKASNGDGYWNEQGKSLKIKVLPPMWKTWWAYTSYIAIFIGIFGLILYRQNYQRLREHAINVQLTRADKLKDEFLANTSHELRTPLNGIIGLAESLIDGASGQLPDAANKNLAMVVASGKRLSNLVNDILDFSKLKNHNLKLNRSGVELHSLTDVVLTVSTPLIGDKDITLKNTVSAELPLVNADENRVEQILYNLIGNAIKFTESGQVKVSAKHLDDVISISVADTGIGIPKDKLEDIFNSFEQLQGNVNREQSGTGLGLAVTKQLVELHGGKISVESTLGKGSCFTFTLPIEEDAISDVTNVVKSTNLQKLNRLQHLDNEIEYVSLDAQELSQLSARELDYQKYHILVVDDDAINRQVLVNHLGLKGYQLTEAASGKQALALINGDGDAESAKARPFDLVLLDIMMPKMSGYEVCKKIRDIYSLNEMPVIFLTAKNQVIDLVESFSVGGNDYLSKPISKHELLTRVENHLSLLDINRHLEFQVATRTEELEKATQAKSEFLAKMSHEIRTPMNAIIGLSHLALKTQLNNHQKDLIEKTQDASQALLGLINDILDFSKIEAGKMTIESVVMNIEALIKKTANICALKAHSKGLELVVKVAPDVPKQIKSDPVRLQQILVNLVSNAVKFTEHGHVLIDVKKDPSRKNSLAFSVTDTGIGLEAGAMNGLFKSFSQADSSITRKFGGTGLGLSICKQLTTLMGGDIWVESELGEGSTFSFTVAYDHVENSELVANQSMMIEGLSVLVVDDNALCLSVLQDLLEQFGCKITTTNNAYTALELLDNAKLIEQPFDLVITDWRMPKMDGIELAHKISELEDKNNIPAVLMVTAFDKNDAMTLSQSAGVDGFLEKPVDASMLLDAMMGALKMDGKHVTYSSQPKGILDLSHANILLVEDNALNQQVVLGFLEETRVNIDVAENGQQALDKLEDHSYDMVFMDLQMPVMDGLTATRAIRAHEKYADLPIIAMTAHAMQEELDRCIEVGMNDYFTKPIDPNALFTLLSKWLSAPVSAIREPHPQTQSVVVSPEEQVKGDLLSEIKKLKCLDAEAAIQGMGGRTGIFEKLVIDFASNYHATVDELGDIYRDKDYDTAFRIAHSLKSNANYIGAYQLAKRARQLEAQLKEDPTSADILVAETCIELNNVLMELAELPLSSPNDTAFNVEQSVEVNSGQLKVLLNSIHGLVAEENAEAEDLIPRLLQLTKGTSHYLLAKHIADNIDDIEYGEAIDKIEELITALE</sequence>
<dbReference type="Gene3D" id="1.10.287.130">
    <property type="match status" value="2"/>
</dbReference>
<evidence type="ECO:0000256" key="15">
    <source>
        <dbReference type="ARBA" id="ARBA00064003"/>
    </source>
</evidence>
<dbReference type="SUPFAM" id="SSF47384">
    <property type="entry name" value="Homodimeric domain of signal transducing histidine kinase"/>
    <property type="match status" value="2"/>
</dbReference>
<dbReference type="FunFam" id="1.10.287.130:FF:000002">
    <property type="entry name" value="Two-component osmosensing histidine kinase"/>
    <property type="match status" value="1"/>
</dbReference>
<dbReference type="Gene3D" id="2.130.10.10">
    <property type="entry name" value="YVTN repeat-like/Quinoprotein amine dehydrogenase"/>
    <property type="match status" value="2"/>
</dbReference>
<dbReference type="InterPro" id="IPR011123">
    <property type="entry name" value="Y_Y_Y"/>
</dbReference>
<evidence type="ECO:0000259" key="20">
    <source>
        <dbReference type="PROSITE" id="PS50110"/>
    </source>
</evidence>
<dbReference type="PANTHER" id="PTHR43047:SF72">
    <property type="entry name" value="OSMOSENSING HISTIDINE PROTEIN KINASE SLN1"/>
    <property type="match status" value="1"/>
</dbReference>
<dbReference type="CDD" id="cd00082">
    <property type="entry name" value="HisKA"/>
    <property type="match status" value="2"/>
</dbReference>
<evidence type="ECO:0000256" key="7">
    <source>
        <dbReference type="ARBA" id="ARBA00022679"/>
    </source>
</evidence>
<protein>
    <recommendedName>
        <fullName evidence="16">Sensory/regulatory protein RpfC</fullName>
        <ecNumber evidence="3">2.7.13.3</ecNumber>
    </recommendedName>
</protein>
<dbReference type="CDD" id="cd17546">
    <property type="entry name" value="REC_hyHK_CKI1_RcsC-like"/>
    <property type="match status" value="2"/>
</dbReference>
<evidence type="ECO:0000259" key="19">
    <source>
        <dbReference type="PROSITE" id="PS50109"/>
    </source>
</evidence>
<dbReference type="InterPro" id="IPR005467">
    <property type="entry name" value="His_kinase_dom"/>
</dbReference>
<evidence type="ECO:0000256" key="5">
    <source>
        <dbReference type="ARBA" id="ARBA00022519"/>
    </source>
</evidence>
<dbReference type="Pfam" id="PF01627">
    <property type="entry name" value="Hpt"/>
    <property type="match status" value="1"/>
</dbReference>
<dbReference type="InterPro" id="IPR036641">
    <property type="entry name" value="HPT_dom_sf"/>
</dbReference>
<feature type="modified residue" description="4-aspartylphosphate" evidence="18">
    <location>
        <position position="1556"/>
    </location>
</feature>
<comment type="catalytic activity">
    <reaction evidence="1">
        <text>ATP + protein L-histidine = ADP + protein N-phospho-L-histidine.</text>
        <dbReference type="EC" id="2.7.13.3"/>
    </reaction>
</comment>
<dbReference type="GO" id="GO:0009927">
    <property type="term" value="F:histidine phosphotransfer kinase activity"/>
    <property type="evidence" value="ECO:0007669"/>
    <property type="project" value="TreeGrafter"/>
</dbReference>
<feature type="domain" description="Response regulatory" evidence="20">
    <location>
        <begin position="1502"/>
        <end position="1624"/>
    </location>
</feature>
<dbReference type="Gene3D" id="2.60.40.10">
    <property type="entry name" value="Immunoglobulins"/>
    <property type="match status" value="1"/>
</dbReference>
<dbReference type="FunFam" id="3.30.565.10:FF:000010">
    <property type="entry name" value="Sensor histidine kinase RcsC"/>
    <property type="match status" value="2"/>
</dbReference>
<dbReference type="Gene3D" id="3.30.565.10">
    <property type="entry name" value="Histidine kinase-like ATPase, C-terminal domain"/>
    <property type="match status" value="2"/>
</dbReference>
<dbReference type="Gene3D" id="1.20.120.160">
    <property type="entry name" value="HPT domain"/>
    <property type="match status" value="1"/>
</dbReference>
<dbReference type="Gene3D" id="3.40.50.2300">
    <property type="match status" value="3"/>
</dbReference>
<dbReference type="SUPFAM" id="SSF47226">
    <property type="entry name" value="Histidine-containing phosphotransfer domain, HPT domain"/>
    <property type="match status" value="1"/>
</dbReference>
<keyword evidence="4" id="KW-1003">Cell membrane</keyword>
<dbReference type="Proteomes" id="UP000623842">
    <property type="component" value="Unassembled WGS sequence"/>
</dbReference>
<evidence type="ECO:0000256" key="6">
    <source>
        <dbReference type="ARBA" id="ARBA00022553"/>
    </source>
</evidence>
<evidence type="ECO:0000256" key="1">
    <source>
        <dbReference type="ARBA" id="ARBA00000085"/>
    </source>
</evidence>
<dbReference type="PROSITE" id="PS50109">
    <property type="entry name" value="HIS_KIN"/>
    <property type="match status" value="2"/>
</dbReference>
<evidence type="ECO:0000259" key="21">
    <source>
        <dbReference type="PROSITE" id="PS50894"/>
    </source>
</evidence>
<feature type="domain" description="HPt" evidence="21">
    <location>
        <begin position="1814"/>
        <end position="1914"/>
    </location>
</feature>
<evidence type="ECO:0000256" key="10">
    <source>
        <dbReference type="ARBA" id="ARBA00022777"/>
    </source>
</evidence>
<dbReference type="SUPFAM" id="SSF63829">
    <property type="entry name" value="Calcium-dependent phosphotriesterase"/>
    <property type="match status" value="2"/>
</dbReference>
<feature type="domain" description="Response regulatory" evidence="20">
    <location>
        <begin position="1647"/>
        <end position="1763"/>
    </location>
</feature>
<dbReference type="InterPro" id="IPR003594">
    <property type="entry name" value="HATPase_dom"/>
</dbReference>
<dbReference type="SMART" id="SM00448">
    <property type="entry name" value="REC"/>
    <property type="match status" value="3"/>
</dbReference>
<keyword evidence="11" id="KW-0067">ATP-binding</keyword>
<dbReference type="GO" id="GO:0005524">
    <property type="term" value="F:ATP binding"/>
    <property type="evidence" value="ECO:0007669"/>
    <property type="project" value="UniProtKB-KW"/>
</dbReference>
<dbReference type="SMART" id="SM00388">
    <property type="entry name" value="HisKA"/>
    <property type="match status" value="2"/>
</dbReference>
<evidence type="ECO:0000256" key="18">
    <source>
        <dbReference type="PROSITE-ProRule" id="PRU00169"/>
    </source>
</evidence>
<evidence type="ECO:0000256" key="2">
    <source>
        <dbReference type="ARBA" id="ARBA00004429"/>
    </source>
</evidence>
<dbReference type="InterPro" id="IPR015943">
    <property type="entry name" value="WD40/YVTN_repeat-like_dom_sf"/>
</dbReference>
<keyword evidence="12" id="KW-1133">Transmembrane helix</keyword>
<evidence type="ECO:0000313" key="23">
    <source>
        <dbReference type="Proteomes" id="UP000623842"/>
    </source>
</evidence>
<dbReference type="InterPro" id="IPR004358">
    <property type="entry name" value="Sig_transdc_His_kin-like_C"/>
</dbReference>
<keyword evidence="14" id="KW-0472">Membrane</keyword>
<dbReference type="SUPFAM" id="SSF52172">
    <property type="entry name" value="CheY-like"/>
    <property type="match status" value="3"/>
</dbReference>
<comment type="subunit">
    <text evidence="15">At low DSF concentrations, interacts with RpfF.</text>
</comment>
<dbReference type="Pfam" id="PF00072">
    <property type="entry name" value="Response_reg"/>
    <property type="match status" value="3"/>
</dbReference>
<evidence type="ECO:0000256" key="9">
    <source>
        <dbReference type="ARBA" id="ARBA00022741"/>
    </source>
</evidence>
<dbReference type="InterPro" id="IPR001789">
    <property type="entry name" value="Sig_transdc_resp-reg_receiver"/>
</dbReference>
<dbReference type="Pfam" id="PF00512">
    <property type="entry name" value="HisKA"/>
    <property type="match status" value="2"/>
</dbReference>
<dbReference type="CDD" id="cd16922">
    <property type="entry name" value="HATPase_EvgS-ArcB-TorS-like"/>
    <property type="match status" value="2"/>
</dbReference>
<evidence type="ECO:0000256" key="13">
    <source>
        <dbReference type="ARBA" id="ARBA00023012"/>
    </source>
</evidence>
<name>A0A919BNB4_9GAMM</name>
<feature type="modified residue" description="Phosphohistidine" evidence="17">
    <location>
        <position position="1853"/>
    </location>
</feature>
<keyword evidence="6 18" id="KW-0597">Phosphoprotein</keyword>
<accession>A0A919BNB4</accession>
<dbReference type="InterPro" id="IPR008207">
    <property type="entry name" value="Sig_transdc_His_kin_Hpt_dom"/>
</dbReference>
<evidence type="ECO:0000256" key="16">
    <source>
        <dbReference type="ARBA" id="ARBA00068150"/>
    </source>
</evidence>
<dbReference type="InterPro" id="IPR013783">
    <property type="entry name" value="Ig-like_fold"/>
</dbReference>
<feature type="modified residue" description="4-aspartylphosphate" evidence="18">
    <location>
        <position position="1696"/>
    </location>
</feature>
<dbReference type="Pfam" id="PF02518">
    <property type="entry name" value="HATPase_c"/>
    <property type="match status" value="2"/>
</dbReference>
<feature type="modified residue" description="4-aspartylphosphate" evidence="18">
    <location>
        <position position="1165"/>
    </location>
</feature>
<dbReference type="PROSITE" id="PS50110">
    <property type="entry name" value="RESPONSE_REGULATORY"/>
    <property type="match status" value="3"/>
</dbReference>
<comment type="caution">
    <text evidence="22">The sequence shown here is derived from an EMBL/GenBank/DDBJ whole genome shotgun (WGS) entry which is preliminary data.</text>
</comment>
<evidence type="ECO:0000256" key="4">
    <source>
        <dbReference type="ARBA" id="ARBA00022475"/>
    </source>
</evidence>
<keyword evidence="23" id="KW-1185">Reference proteome</keyword>
<evidence type="ECO:0000313" key="22">
    <source>
        <dbReference type="EMBL" id="GHG01332.1"/>
    </source>
</evidence>
<evidence type="ECO:0000256" key="17">
    <source>
        <dbReference type="PROSITE-ProRule" id="PRU00110"/>
    </source>
</evidence>
<dbReference type="PROSITE" id="PS50894">
    <property type="entry name" value="HPT"/>
    <property type="match status" value="1"/>
</dbReference>
<keyword evidence="9" id="KW-0547">Nucleotide-binding</keyword>
<dbReference type="InterPro" id="IPR011006">
    <property type="entry name" value="CheY-like_superfamily"/>
</dbReference>
<feature type="domain" description="Histidine kinase" evidence="19">
    <location>
        <begin position="837"/>
        <end position="1055"/>
    </location>
</feature>
<dbReference type="EC" id="2.7.13.3" evidence="3"/>
<keyword evidence="5" id="KW-0997">Cell inner membrane</keyword>
<keyword evidence="10" id="KW-0418">Kinase</keyword>
<dbReference type="InterPro" id="IPR036097">
    <property type="entry name" value="HisK_dim/P_sf"/>
</dbReference>
<keyword evidence="13" id="KW-0902">Two-component regulatory system</keyword>
<dbReference type="CDD" id="cd00088">
    <property type="entry name" value="HPT"/>
    <property type="match status" value="1"/>
</dbReference>
<dbReference type="InterPro" id="IPR011110">
    <property type="entry name" value="Reg_prop"/>
</dbReference>
<evidence type="ECO:0000256" key="11">
    <source>
        <dbReference type="ARBA" id="ARBA00022840"/>
    </source>
</evidence>
<reference evidence="22" key="2">
    <citation type="submission" date="2020-09" db="EMBL/GenBank/DDBJ databases">
        <authorList>
            <person name="Sun Q."/>
            <person name="Kim S."/>
        </authorList>
    </citation>
    <scope>NUCLEOTIDE SEQUENCE</scope>
    <source>
        <strain evidence="22">KCTC 42731</strain>
    </source>
</reference>
<evidence type="ECO:0000256" key="8">
    <source>
        <dbReference type="ARBA" id="ARBA00022692"/>
    </source>
</evidence>
<comment type="subcellular location">
    <subcellularLocation>
        <location evidence="2">Cell inner membrane</location>
        <topology evidence="2">Multi-pass membrane protein</topology>
    </subcellularLocation>
</comment>
<evidence type="ECO:0000256" key="12">
    <source>
        <dbReference type="ARBA" id="ARBA00022989"/>
    </source>
</evidence>
<feature type="domain" description="Histidine kinase" evidence="19">
    <location>
        <begin position="1265"/>
        <end position="1484"/>
    </location>
</feature>
<dbReference type="GO" id="GO:0000155">
    <property type="term" value="F:phosphorelay sensor kinase activity"/>
    <property type="evidence" value="ECO:0007669"/>
    <property type="project" value="InterPro"/>
</dbReference>
<dbReference type="PANTHER" id="PTHR43047">
    <property type="entry name" value="TWO-COMPONENT HISTIDINE PROTEIN KINASE"/>
    <property type="match status" value="1"/>
</dbReference>
<organism evidence="22 23">
    <name type="scientific">Thalassotalea marina</name>
    <dbReference type="NCBI Taxonomy" id="1673741"/>
    <lineage>
        <taxon>Bacteria</taxon>
        <taxon>Pseudomonadati</taxon>
        <taxon>Pseudomonadota</taxon>
        <taxon>Gammaproteobacteria</taxon>
        <taxon>Alteromonadales</taxon>
        <taxon>Colwelliaceae</taxon>
        <taxon>Thalassotalea</taxon>
    </lineage>
</organism>
<dbReference type="Pfam" id="PF07495">
    <property type="entry name" value="Y_Y_Y"/>
    <property type="match status" value="1"/>
</dbReference>
<dbReference type="CDD" id="cd17574">
    <property type="entry name" value="REC_OmpR"/>
    <property type="match status" value="1"/>
</dbReference>
<dbReference type="Pfam" id="PF07494">
    <property type="entry name" value="Reg_prop"/>
    <property type="match status" value="4"/>
</dbReference>
<dbReference type="EMBL" id="BNCK01000008">
    <property type="protein sequence ID" value="GHG01332.1"/>
    <property type="molecule type" value="Genomic_DNA"/>
</dbReference>
<reference evidence="22" key="1">
    <citation type="journal article" date="2014" name="Int. J. Syst. Evol. Microbiol.">
        <title>Complete genome sequence of Corynebacterium casei LMG S-19264T (=DSM 44701T), isolated from a smear-ripened cheese.</title>
        <authorList>
            <consortium name="US DOE Joint Genome Institute (JGI-PGF)"/>
            <person name="Walter F."/>
            <person name="Albersmeier A."/>
            <person name="Kalinowski J."/>
            <person name="Ruckert C."/>
        </authorList>
    </citation>
    <scope>NUCLEOTIDE SEQUENCE</scope>
    <source>
        <strain evidence="22">KCTC 42731</strain>
    </source>
</reference>
<dbReference type="GO" id="GO:0005886">
    <property type="term" value="C:plasma membrane"/>
    <property type="evidence" value="ECO:0007669"/>
    <property type="project" value="UniProtKB-SubCell"/>
</dbReference>
<evidence type="ECO:0000256" key="3">
    <source>
        <dbReference type="ARBA" id="ARBA00012438"/>
    </source>
</evidence>